<protein>
    <submittedName>
        <fullName evidence="1">Uncharacterized protein</fullName>
    </submittedName>
</protein>
<comment type="caution">
    <text evidence="1">The sequence shown here is derived from an EMBL/GenBank/DDBJ whole genome shotgun (WGS) entry which is preliminary data.</text>
</comment>
<reference evidence="1" key="1">
    <citation type="journal article" date="2021" name="New Phytol.">
        <title>Evolutionary innovations through gain and loss of genes in the ectomycorrhizal Boletales.</title>
        <authorList>
            <person name="Wu G."/>
            <person name="Miyauchi S."/>
            <person name="Morin E."/>
            <person name="Kuo A."/>
            <person name="Drula E."/>
            <person name="Varga T."/>
            <person name="Kohler A."/>
            <person name="Feng B."/>
            <person name="Cao Y."/>
            <person name="Lipzen A."/>
            <person name="Daum C."/>
            <person name="Hundley H."/>
            <person name="Pangilinan J."/>
            <person name="Johnson J."/>
            <person name="Barry K."/>
            <person name="LaButti K."/>
            <person name="Ng V."/>
            <person name="Ahrendt S."/>
            <person name="Min B."/>
            <person name="Choi I.G."/>
            <person name="Park H."/>
            <person name="Plett J.M."/>
            <person name="Magnuson J."/>
            <person name="Spatafora J.W."/>
            <person name="Nagy L.G."/>
            <person name="Henrissat B."/>
            <person name="Grigoriev I.V."/>
            <person name="Yang Z.L."/>
            <person name="Xu J."/>
            <person name="Martin F.M."/>
        </authorList>
    </citation>
    <scope>NUCLEOTIDE SEQUENCE</scope>
    <source>
        <strain evidence="1">ATCC 28755</strain>
    </source>
</reference>
<dbReference type="EMBL" id="MU267916">
    <property type="protein sequence ID" value="KAH7907324.1"/>
    <property type="molecule type" value="Genomic_DNA"/>
</dbReference>
<evidence type="ECO:0000313" key="2">
    <source>
        <dbReference type="Proteomes" id="UP000790377"/>
    </source>
</evidence>
<sequence length="616" mass="69250">MTSQSTPIAQLFKQPTHYPILPVEIWRECWRLCRRPELRALSLVCKAFTHLCQSILFGRMTLSAPSYFIDGKNVGRTIRRLEGSSSRLLSLINPSGAFYSNYLRSVKEWRFYGNDLKLDLIEYMVGEERARDVENAYHNTLGIFIQTLPTYQNLHSLELWNIDIDESVRTSLACLPKLEVFDAFQCQFTARNGPLLCLRICDLRSCGLGQGPDSDPGTEPINFVAPEKLQELVIKSAFGIIDLFLPAFLALQPFNYLTSITYDIRFPETLVNFYLFLERSPSLIQLEVNQLCAIDPEAHPQRLPPSIIPKLRVFAGPLHIARVLVPGRPVQVLCLHYLAIQSTDMGHIILGMHIHGIASINITLLTLKFSAMTCGLGLFAYIKHWFPNLRQLNMNFYGKVESSESAAIGSHPRLNNFTSNGPPYDGSASDGPADEESDECKCENGGDWGGSSDGGSYEAPYHSETVSDRSASGRIIHRPKRYLDVNHLDRSVKIGPLPLDEKGFMSKSPYTFLGMIDWIAMGHGELPSQIVALHITSEDNSPYGNYTVPWKIPNLRTIIIELIRGRWSVEGAAGAYLKDLFRALMIGLSMSLLFPCCRMTTEFRFFVRSNTSPLIL</sequence>
<organism evidence="1 2">
    <name type="scientific">Hygrophoropsis aurantiaca</name>
    <dbReference type="NCBI Taxonomy" id="72124"/>
    <lineage>
        <taxon>Eukaryota</taxon>
        <taxon>Fungi</taxon>
        <taxon>Dikarya</taxon>
        <taxon>Basidiomycota</taxon>
        <taxon>Agaricomycotina</taxon>
        <taxon>Agaricomycetes</taxon>
        <taxon>Agaricomycetidae</taxon>
        <taxon>Boletales</taxon>
        <taxon>Coniophorineae</taxon>
        <taxon>Hygrophoropsidaceae</taxon>
        <taxon>Hygrophoropsis</taxon>
    </lineage>
</organism>
<evidence type="ECO:0000313" key="1">
    <source>
        <dbReference type="EMBL" id="KAH7907324.1"/>
    </source>
</evidence>
<name>A0ACB8A2V7_9AGAM</name>
<accession>A0ACB8A2V7</accession>
<dbReference type="Proteomes" id="UP000790377">
    <property type="component" value="Unassembled WGS sequence"/>
</dbReference>
<keyword evidence="2" id="KW-1185">Reference proteome</keyword>
<proteinExistence type="predicted"/>
<gene>
    <name evidence="1" type="ORF">BJ138DRAFT_512528</name>
</gene>